<protein>
    <submittedName>
        <fullName evidence="1">Uncharacterized protein</fullName>
    </submittedName>
</protein>
<dbReference type="Proteomes" id="UP000001312">
    <property type="component" value="Unassembled WGS sequence"/>
</dbReference>
<dbReference type="GeneID" id="5492817"/>
<dbReference type="HOGENOM" id="CLU_3410772_0_0_1"/>
<dbReference type="RefSeq" id="XP_001596534.1">
    <property type="nucleotide sequence ID" value="XM_001596484.1"/>
</dbReference>
<evidence type="ECO:0000313" key="1">
    <source>
        <dbReference type="EMBL" id="EDN99896.1"/>
    </source>
</evidence>
<dbReference type="EMBL" id="CH476623">
    <property type="protein sequence ID" value="EDN99896.1"/>
    <property type="molecule type" value="Genomic_DNA"/>
</dbReference>
<gene>
    <name evidence="1" type="ORF">SS1G_02754</name>
</gene>
<sequence length="29" mass="3161">MSKATASMERDGTTLSIHEGFETLKFSAN</sequence>
<proteinExistence type="predicted"/>
<accession>A7EBR8</accession>
<keyword evidence="2" id="KW-1185">Reference proteome</keyword>
<evidence type="ECO:0000313" key="2">
    <source>
        <dbReference type="Proteomes" id="UP000001312"/>
    </source>
</evidence>
<reference evidence="2" key="1">
    <citation type="journal article" date="2011" name="PLoS Genet.">
        <title>Genomic analysis of the necrotrophic fungal pathogens Sclerotinia sclerotiorum and Botrytis cinerea.</title>
        <authorList>
            <person name="Amselem J."/>
            <person name="Cuomo C.A."/>
            <person name="van Kan J.A."/>
            <person name="Viaud M."/>
            <person name="Benito E.P."/>
            <person name="Couloux A."/>
            <person name="Coutinho P.M."/>
            <person name="de Vries R.P."/>
            <person name="Dyer P.S."/>
            <person name="Fillinger S."/>
            <person name="Fournier E."/>
            <person name="Gout L."/>
            <person name="Hahn M."/>
            <person name="Kohn L."/>
            <person name="Lapalu N."/>
            <person name="Plummer K.M."/>
            <person name="Pradier J.M."/>
            <person name="Quevillon E."/>
            <person name="Sharon A."/>
            <person name="Simon A."/>
            <person name="ten Have A."/>
            <person name="Tudzynski B."/>
            <person name="Tudzynski P."/>
            <person name="Wincker P."/>
            <person name="Andrew M."/>
            <person name="Anthouard V."/>
            <person name="Beever R.E."/>
            <person name="Beffa R."/>
            <person name="Benoit I."/>
            <person name="Bouzid O."/>
            <person name="Brault B."/>
            <person name="Chen Z."/>
            <person name="Choquer M."/>
            <person name="Collemare J."/>
            <person name="Cotton P."/>
            <person name="Danchin E.G."/>
            <person name="Da Silva C."/>
            <person name="Gautier A."/>
            <person name="Giraud C."/>
            <person name="Giraud T."/>
            <person name="Gonzalez C."/>
            <person name="Grossetete S."/>
            <person name="Guldener U."/>
            <person name="Henrissat B."/>
            <person name="Howlett B.J."/>
            <person name="Kodira C."/>
            <person name="Kretschmer M."/>
            <person name="Lappartient A."/>
            <person name="Leroch M."/>
            <person name="Levis C."/>
            <person name="Mauceli E."/>
            <person name="Neuveglise C."/>
            <person name="Oeser B."/>
            <person name="Pearson M."/>
            <person name="Poulain J."/>
            <person name="Poussereau N."/>
            <person name="Quesneville H."/>
            <person name="Rascle C."/>
            <person name="Schumacher J."/>
            <person name="Segurens B."/>
            <person name="Sexton A."/>
            <person name="Silva E."/>
            <person name="Sirven C."/>
            <person name="Soanes D.M."/>
            <person name="Talbot N.J."/>
            <person name="Templeton M."/>
            <person name="Yandava C."/>
            <person name="Yarden O."/>
            <person name="Zeng Q."/>
            <person name="Rollins J.A."/>
            <person name="Lebrun M.H."/>
            <person name="Dickman M."/>
        </authorList>
    </citation>
    <scope>NUCLEOTIDE SEQUENCE [LARGE SCALE GENOMIC DNA]</scope>
    <source>
        <strain evidence="2">ATCC 18683 / 1980 / Ss-1</strain>
    </source>
</reference>
<dbReference type="KEGG" id="ssl:SS1G_02754"/>
<organism evidence="1 2">
    <name type="scientific">Sclerotinia sclerotiorum (strain ATCC 18683 / 1980 / Ss-1)</name>
    <name type="common">White mold</name>
    <name type="synonym">Whetzelinia sclerotiorum</name>
    <dbReference type="NCBI Taxonomy" id="665079"/>
    <lineage>
        <taxon>Eukaryota</taxon>
        <taxon>Fungi</taxon>
        <taxon>Dikarya</taxon>
        <taxon>Ascomycota</taxon>
        <taxon>Pezizomycotina</taxon>
        <taxon>Leotiomycetes</taxon>
        <taxon>Helotiales</taxon>
        <taxon>Sclerotiniaceae</taxon>
        <taxon>Sclerotinia</taxon>
    </lineage>
</organism>
<name>A7EBR8_SCLS1</name>
<dbReference type="AlphaFoldDB" id="A7EBR8"/>
<dbReference type="InParanoid" id="A7EBR8"/>